<proteinExistence type="predicted"/>
<dbReference type="AlphaFoldDB" id="A0A916LD87"/>
<comment type="caution">
    <text evidence="1">The sequence shown here is derived from an EMBL/GenBank/DDBJ whole genome shotgun (WGS) entry which is preliminary data.</text>
</comment>
<dbReference type="Proteomes" id="UP000039021">
    <property type="component" value="Unassembled WGS sequence"/>
</dbReference>
<protein>
    <submittedName>
        <fullName evidence="1">Uncharacterized protein</fullName>
    </submittedName>
</protein>
<organism evidence="1 2">
    <name type="scientific">Mycobacterium tuberculosis</name>
    <dbReference type="NCBI Taxonomy" id="1773"/>
    <lineage>
        <taxon>Bacteria</taxon>
        <taxon>Bacillati</taxon>
        <taxon>Actinomycetota</taxon>
        <taxon>Actinomycetes</taxon>
        <taxon>Mycobacteriales</taxon>
        <taxon>Mycobacteriaceae</taxon>
        <taxon>Mycobacterium</taxon>
        <taxon>Mycobacterium tuberculosis complex</taxon>
    </lineage>
</organism>
<evidence type="ECO:0000313" key="1">
    <source>
        <dbReference type="EMBL" id="COY79115.1"/>
    </source>
</evidence>
<accession>A0A916LD87</accession>
<gene>
    <name evidence="1" type="ORF">ERS007739_03085</name>
</gene>
<reference evidence="2" key="1">
    <citation type="submission" date="2015-03" db="EMBL/GenBank/DDBJ databases">
        <authorList>
            <consortium name="Pathogen Informatics"/>
        </authorList>
    </citation>
    <scope>NUCLEOTIDE SEQUENCE [LARGE SCALE GENOMIC DNA]</scope>
    <source>
        <strain evidence="2">N09902308</strain>
    </source>
</reference>
<sequence>MAVFDLGDLFGGHLHLEDVVADIKVLHPGFQVGLDLVLVPCVGVNDVPVAGLAAQLRFERGGRIDLFSRGRCILEGVGLC</sequence>
<name>A0A916LD87_MYCTX</name>
<dbReference type="EMBL" id="CSBK01001533">
    <property type="protein sequence ID" value="COY79115.1"/>
    <property type="molecule type" value="Genomic_DNA"/>
</dbReference>
<evidence type="ECO:0000313" key="2">
    <source>
        <dbReference type="Proteomes" id="UP000039021"/>
    </source>
</evidence>